<keyword evidence="1" id="KW-1133">Transmembrane helix</keyword>
<proteinExistence type="predicted"/>
<name>A0A6G4W8N2_9HYPH</name>
<comment type="caution">
    <text evidence="3">The sequence shown here is derived from an EMBL/GenBank/DDBJ whole genome shotgun (WGS) entry which is preliminary data.</text>
</comment>
<reference evidence="3 4" key="1">
    <citation type="submission" date="2020-02" db="EMBL/GenBank/DDBJ databases">
        <title>Genome sequence of strain CCNWXJ40-4.</title>
        <authorList>
            <person name="Gao J."/>
            <person name="Sun J."/>
        </authorList>
    </citation>
    <scope>NUCLEOTIDE SEQUENCE [LARGE SCALE GENOMIC DNA]</scope>
    <source>
        <strain evidence="3 4">CCNWXJ 40-4</strain>
    </source>
</reference>
<organism evidence="3 4">
    <name type="scientific">Allomesorhizobium camelthorni</name>
    <dbReference type="NCBI Taxonomy" id="475069"/>
    <lineage>
        <taxon>Bacteria</taxon>
        <taxon>Pseudomonadati</taxon>
        <taxon>Pseudomonadota</taxon>
        <taxon>Alphaproteobacteria</taxon>
        <taxon>Hyphomicrobiales</taxon>
        <taxon>Phyllobacteriaceae</taxon>
        <taxon>Allomesorhizobium</taxon>
    </lineage>
</organism>
<feature type="transmembrane region" description="Helical" evidence="1">
    <location>
        <begin position="115"/>
        <end position="135"/>
    </location>
</feature>
<evidence type="ECO:0000313" key="4">
    <source>
        <dbReference type="Proteomes" id="UP001642900"/>
    </source>
</evidence>
<evidence type="ECO:0000259" key="2">
    <source>
        <dbReference type="Pfam" id="PF14020"/>
    </source>
</evidence>
<dbReference type="InterPro" id="IPR025330">
    <property type="entry name" value="DUF4236"/>
</dbReference>
<keyword evidence="4" id="KW-1185">Reference proteome</keyword>
<feature type="transmembrane region" description="Helical" evidence="1">
    <location>
        <begin position="141"/>
        <end position="159"/>
    </location>
</feature>
<evidence type="ECO:0000313" key="3">
    <source>
        <dbReference type="EMBL" id="NGO50593.1"/>
    </source>
</evidence>
<keyword evidence="1" id="KW-0472">Membrane</keyword>
<dbReference type="AlphaFoldDB" id="A0A6G4W8N2"/>
<dbReference type="EMBL" id="JAAKZF010000003">
    <property type="protein sequence ID" value="NGO50593.1"/>
    <property type="molecule type" value="Genomic_DNA"/>
</dbReference>
<sequence length="377" mass="40610">MGFSVRKSVSVGPFRFNLSKSGIGASVGIPGLRIGTGRPRGNYVHAGMGGFYYRSTLSSPKPPLRPAAAPSGGVSIPADPHGNVVMHEIESGSVLDMVPESAATLLAEINSKHSMITLSSVAMVIGAMVVAGTFFAGLRDLATMLAVVAVFAVIGARYIDKIRRSVVLFYDFEPDLLVRYQGFVDAFERLRGSNAIWHVAAEGNDNNWKRNAGATRIQNRSAIQFSLSSPPVVKSNIDVPTIPVGKQVLHFFPDRLLVVDSSKVGAVEYTDLGLDAHPIRFVEDGRVPSDAKIIGHTWRHPNKNGGPDRRFSNNVQLPVCAYEEMHFSSKSGLNELIQVSVEGRMGPFVSELRRLVSPGVASKRSNPSMFGSDGPVI</sequence>
<accession>A0A6G4W8N2</accession>
<evidence type="ECO:0000256" key="1">
    <source>
        <dbReference type="SAM" id="Phobius"/>
    </source>
</evidence>
<protein>
    <submittedName>
        <fullName evidence="3">DUF4236 domain-containing protein</fullName>
    </submittedName>
</protein>
<feature type="domain" description="DUF4236" evidence="2">
    <location>
        <begin position="3"/>
        <end position="54"/>
    </location>
</feature>
<gene>
    <name evidence="3" type="ORF">G6N73_05265</name>
</gene>
<dbReference type="Pfam" id="PF14020">
    <property type="entry name" value="DUF4236"/>
    <property type="match status" value="1"/>
</dbReference>
<dbReference type="Proteomes" id="UP001642900">
    <property type="component" value="Unassembled WGS sequence"/>
</dbReference>
<keyword evidence="1" id="KW-0812">Transmembrane</keyword>